<organism evidence="2">
    <name type="scientific">Eucalyptus grandis</name>
    <name type="common">Flooded gum</name>
    <dbReference type="NCBI Taxonomy" id="71139"/>
    <lineage>
        <taxon>Eukaryota</taxon>
        <taxon>Viridiplantae</taxon>
        <taxon>Streptophyta</taxon>
        <taxon>Embryophyta</taxon>
        <taxon>Tracheophyta</taxon>
        <taxon>Spermatophyta</taxon>
        <taxon>Magnoliopsida</taxon>
        <taxon>eudicotyledons</taxon>
        <taxon>Gunneridae</taxon>
        <taxon>Pentapetalae</taxon>
        <taxon>rosids</taxon>
        <taxon>malvids</taxon>
        <taxon>Myrtales</taxon>
        <taxon>Myrtaceae</taxon>
        <taxon>Myrtoideae</taxon>
        <taxon>Eucalypteae</taxon>
        <taxon>Eucalyptus</taxon>
    </lineage>
</organism>
<gene>
    <name evidence="2" type="ORF">EUGRSUZ_K00813</name>
</gene>
<name>A0A058ZYX7_EUCGR</name>
<evidence type="ECO:0000313" key="2">
    <source>
        <dbReference type="EMBL" id="KCW47007.1"/>
    </source>
</evidence>
<dbReference type="EMBL" id="KK198763">
    <property type="protein sequence ID" value="KCW47007.1"/>
    <property type="molecule type" value="Genomic_DNA"/>
</dbReference>
<reference evidence="2" key="1">
    <citation type="submission" date="2013-07" db="EMBL/GenBank/DDBJ databases">
        <title>The genome of Eucalyptus grandis.</title>
        <authorList>
            <person name="Schmutz J."/>
            <person name="Hayes R."/>
            <person name="Myburg A."/>
            <person name="Tuskan G."/>
            <person name="Grattapaglia D."/>
            <person name="Rokhsar D.S."/>
        </authorList>
    </citation>
    <scope>NUCLEOTIDE SEQUENCE</scope>
    <source>
        <tissue evidence="2">Leaf extractions</tissue>
    </source>
</reference>
<keyword evidence="1" id="KW-1133">Transmembrane helix</keyword>
<accession>A0A058ZYX7</accession>
<feature type="transmembrane region" description="Helical" evidence="1">
    <location>
        <begin position="58"/>
        <end position="75"/>
    </location>
</feature>
<proteinExistence type="predicted"/>
<dbReference type="AlphaFoldDB" id="A0A058ZYX7"/>
<dbReference type="InParanoid" id="A0A058ZYX7"/>
<keyword evidence="1" id="KW-0472">Membrane</keyword>
<sequence>MATIRLQEEACRRHGIRYVRVLGHVGTWNWDIKEMKKGKARAQRDENELDWEIYKMDLFLLGSNIFFFLVGYYDLSQYSK</sequence>
<protein>
    <submittedName>
        <fullName evidence="2">Uncharacterized protein</fullName>
    </submittedName>
</protein>
<keyword evidence="1" id="KW-0812">Transmembrane</keyword>
<dbReference type="Gramene" id="KCW47007">
    <property type="protein sequence ID" value="KCW47007"/>
    <property type="gene ID" value="EUGRSUZ_K00813"/>
</dbReference>
<evidence type="ECO:0000256" key="1">
    <source>
        <dbReference type="SAM" id="Phobius"/>
    </source>
</evidence>